<sequence length="619" mass="68314">MLPFRIVAALLPGVALAAQQPFVQPAHDLEIPSDNSSAPFIFNALSGLLQQWPNTYHWNGHTIVPGTLEPFTLLYHARRDPDIPDAEEWFAFDPEMSYGIMGGRGLTFMLTYQTLRPVKVIYFDGMSASLSDSGWLDSQEVILSGKGKGDNTPMEGGGVFGEDRRLRGLCKWARKFNVEGIVRMNAGFELMWCDFQSPSIQLVSYLNVTAPGTPYWNGSGFPWPGGPGRGPGRPPEDRPDHFAPSADPDDPPNKDPPQPPRRGPGRDPHGGPFSGPPSPFASTSFPEWLRAATVRNLSPQPHVALDLGSFVTFYNPRYESLAHARASQKGMREHRAWLNISDEDAAAVVREVEDVLSRPAGEGSGMNWNTLARDVVEEWAGRTMQLRAFLGNASADASVNATETILAVRRLAYSPLNPYMDTTSAPDSTAWTSFFEASPMSAGWSVPFVTLGTNTSALERCKYAATTVTHRSGVRLTPQEELLRVSVETVLSRLCSDYGSMFVESMEADEHAPIDSIKALIAGWEDRVVALMEWLDWTEWLRCDQVCASDSVCSMPLWPVSMWMGLGGGMPRRPGGGRDDSDNPEVWKPRCVPLRVQQFGWPPRRNADLELLLAARHVL</sequence>
<organism evidence="3 4">
    <name type="scientific">Rhodofomes roseus</name>
    <dbReference type="NCBI Taxonomy" id="34475"/>
    <lineage>
        <taxon>Eukaryota</taxon>
        <taxon>Fungi</taxon>
        <taxon>Dikarya</taxon>
        <taxon>Basidiomycota</taxon>
        <taxon>Agaricomycotina</taxon>
        <taxon>Agaricomycetes</taxon>
        <taxon>Polyporales</taxon>
        <taxon>Rhodofomes</taxon>
    </lineage>
</organism>
<dbReference type="PANTHER" id="PTHR35204:SF1">
    <property type="entry name" value="ENTEROTOXIN"/>
    <property type="match status" value="1"/>
</dbReference>
<gene>
    <name evidence="3" type="ORF">C8Q71DRAFT_206889</name>
</gene>
<dbReference type="Proteomes" id="UP000814176">
    <property type="component" value="Unassembled WGS sequence"/>
</dbReference>
<keyword evidence="2" id="KW-0732">Signal</keyword>
<evidence type="ECO:0000313" key="4">
    <source>
        <dbReference type="Proteomes" id="UP000814176"/>
    </source>
</evidence>
<reference evidence="3 4" key="1">
    <citation type="journal article" date="2021" name="Environ. Microbiol.">
        <title>Gene family expansions and transcriptome signatures uncover fungal adaptations to wood decay.</title>
        <authorList>
            <person name="Hage H."/>
            <person name="Miyauchi S."/>
            <person name="Viragh M."/>
            <person name="Drula E."/>
            <person name="Min B."/>
            <person name="Chaduli D."/>
            <person name="Navarro D."/>
            <person name="Favel A."/>
            <person name="Norest M."/>
            <person name="Lesage-Meessen L."/>
            <person name="Balint B."/>
            <person name="Merenyi Z."/>
            <person name="de Eugenio L."/>
            <person name="Morin E."/>
            <person name="Martinez A.T."/>
            <person name="Baldrian P."/>
            <person name="Stursova M."/>
            <person name="Martinez M.J."/>
            <person name="Novotny C."/>
            <person name="Magnuson J.K."/>
            <person name="Spatafora J.W."/>
            <person name="Maurice S."/>
            <person name="Pangilinan J."/>
            <person name="Andreopoulos W."/>
            <person name="LaButti K."/>
            <person name="Hundley H."/>
            <person name="Na H."/>
            <person name="Kuo A."/>
            <person name="Barry K."/>
            <person name="Lipzen A."/>
            <person name="Henrissat B."/>
            <person name="Riley R."/>
            <person name="Ahrendt S."/>
            <person name="Nagy L.G."/>
            <person name="Grigoriev I.V."/>
            <person name="Martin F."/>
            <person name="Rosso M.N."/>
        </authorList>
    </citation>
    <scope>NUCLEOTIDE SEQUENCE [LARGE SCALE GENOMIC DNA]</scope>
    <source>
        <strain evidence="3 4">CIRM-BRFM 1785</strain>
    </source>
</reference>
<keyword evidence="4" id="KW-1185">Reference proteome</keyword>
<feature type="chain" id="PRO_5045518790" evidence="2">
    <location>
        <begin position="18"/>
        <end position="619"/>
    </location>
</feature>
<dbReference type="RefSeq" id="XP_047783575.1">
    <property type="nucleotide sequence ID" value="XM_047917011.1"/>
</dbReference>
<feature type="signal peptide" evidence="2">
    <location>
        <begin position="1"/>
        <end position="17"/>
    </location>
</feature>
<proteinExistence type="predicted"/>
<name>A0ABQ8KVZ6_9APHY</name>
<protein>
    <submittedName>
        <fullName evidence="3">Uncharacterized protein</fullName>
    </submittedName>
</protein>
<evidence type="ECO:0000256" key="1">
    <source>
        <dbReference type="SAM" id="MobiDB-lite"/>
    </source>
</evidence>
<evidence type="ECO:0000256" key="2">
    <source>
        <dbReference type="SAM" id="SignalP"/>
    </source>
</evidence>
<dbReference type="InterPro" id="IPR038921">
    <property type="entry name" value="YOR389W-like"/>
</dbReference>
<feature type="region of interest" description="Disordered" evidence="1">
    <location>
        <begin position="219"/>
        <end position="284"/>
    </location>
</feature>
<accession>A0ABQ8KVZ6</accession>
<evidence type="ECO:0000313" key="3">
    <source>
        <dbReference type="EMBL" id="KAH9842528.1"/>
    </source>
</evidence>
<dbReference type="PANTHER" id="PTHR35204">
    <property type="entry name" value="YALI0A21131P"/>
    <property type="match status" value="1"/>
</dbReference>
<dbReference type="EMBL" id="JADCUA010000002">
    <property type="protein sequence ID" value="KAH9842528.1"/>
    <property type="molecule type" value="Genomic_DNA"/>
</dbReference>
<comment type="caution">
    <text evidence="3">The sequence shown here is derived from an EMBL/GenBank/DDBJ whole genome shotgun (WGS) entry which is preliminary data.</text>
</comment>
<dbReference type="GeneID" id="71997743"/>